<name>A0ACB9BSP5_9ASTR</name>
<dbReference type="EMBL" id="CM042039">
    <property type="protein sequence ID" value="KAI3725007.1"/>
    <property type="molecule type" value="Genomic_DNA"/>
</dbReference>
<comment type="caution">
    <text evidence="1">The sequence shown here is derived from an EMBL/GenBank/DDBJ whole genome shotgun (WGS) entry which is preliminary data.</text>
</comment>
<accession>A0ACB9BSP5</accession>
<reference evidence="2" key="1">
    <citation type="journal article" date="2022" name="Mol. Ecol. Resour.">
        <title>The genomes of chicory, endive, great burdock and yacon provide insights into Asteraceae palaeo-polyploidization history and plant inulin production.</title>
        <authorList>
            <person name="Fan W."/>
            <person name="Wang S."/>
            <person name="Wang H."/>
            <person name="Wang A."/>
            <person name="Jiang F."/>
            <person name="Liu H."/>
            <person name="Zhao H."/>
            <person name="Xu D."/>
            <person name="Zhang Y."/>
        </authorList>
    </citation>
    <scope>NUCLEOTIDE SEQUENCE [LARGE SCALE GENOMIC DNA]</scope>
    <source>
        <strain evidence="2">cv. Yunnan</strain>
    </source>
</reference>
<protein>
    <submittedName>
        <fullName evidence="1">Uncharacterized protein</fullName>
    </submittedName>
</protein>
<evidence type="ECO:0000313" key="2">
    <source>
        <dbReference type="Proteomes" id="UP001056120"/>
    </source>
</evidence>
<dbReference type="Proteomes" id="UP001056120">
    <property type="component" value="Linkage Group LG22"/>
</dbReference>
<reference evidence="1 2" key="2">
    <citation type="journal article" date="2022" name="Mol. Ecol. Resour.">
        <title>The genomes of chicory, endive, great burdock and yacon provide insights into Asteraceae paleo-polyploidization history and plant inulin production.</title>
        <authorList>
            <person name="Fan W."/>
            <person name="Wang S."/>
            <person name="Wang H."/>
            <person name="Wang A."/>
            <person name="Jiang F."/>
            <person name="Liu H."/>
            <person name="Zhao H."/>
            <person name="Xu D."/>
            <person name="Zhang Y."/>
        </authorList>
    </citation>
    <scope>NUCLEOTIDE SEQUENCE [LARGE SCALE GENOMIC DNA]</scope>
    <source>
        <strain evidence="2">cv. Yunnan</strain>
        <tissue evidence="1">Leaves</tissue>
    </source>
</reference>
<organism evidence="1 2">
    <name type="scientific">Smallanthus sonchifolius</name>
    <dbReference type="NCBI Taxonomy" id="185202"/>
    <lineage>
        <taxon>Eukaryota</taxon>
        <taxon>Viridiplantae</taxon>
        <taxon>Streptophyta</taxon>
        <taxon>Embryophyta</taxon>
        <taxon>Tracheophyta</taxon>
        <taxon>Spermatophyta</taxon>
        <taxon>Magnoliopsida</taxon>
        <taxon>eudicotyledons</taxon>
        <taxon>Gunneridae</taxon>
        <taxon>Pentapetalae</taxon>
        <taxon>asterids</taxon>
        <taxon>campanulids</taxon>
        <taxon>Asterales</taxon>
        <taxon>Asteraceae</taxon>
        <taxon>Asteroideae</taxon>
        <taxon>Heliantheae alliance</taxon>
        <taxon>Millerieae</taxon>
        <taxon>Smallanthus</taxon>
    </lineage>
</organism>
<evidence type="ECO:0000313" key="1">
    <source>
        <dbReference type="EMBL" id="KAI3725007.1"/>
    </source>
</evidence>
<keyword evidence="2" id="KW-1185">Reference proteome</keyword>
<sequence length="97" mass="10774">MNKNTVVLRLCEYRLQMKNSVKKHTYNEVFTRRALSSTIGCTIDVLSALCVSDAFAESCQRRLAWIVSCNDLSSRNIAISSKNENGAADKPISSNLC</sequence>
<gene>
    <name evidence="1" type="ORF">L1987_64778</name>
</gene>
<proteinExistence type="predicted"/>